<name>A0A328TMQ6_9GAMM</name>
<protein>
    <submittedName>
        <fullName evidence="1">Uncharacterized protein</fullName>
    </submittedName>
</protein>
<accession>A0A328TMQ6</accession>
<gene>
    <name evidence="1" type="ORF">ACZ87_01526</name>
</gene>
<dbReference type="AlphaFoldDB" id="A0A328TMQ6"/>
<dbReference type="EMBL" id="LJAM02000116">
    <property type="protein sequence ID" value="RAP71648.1"/>
    <property type="molecule type" value="Genomic_DNA"/>
</dbReference>
<evidence type="ECO:0000313" key="1">
    <source>
        <dbReference type="EMBL" id="RAP71648.1"/>
    </source>
</evidence>
<keyword evidence="2" id="KW-1185">Reference proteome</keyword>
<evidence type="ECO:0000313" key="2">
    <source>
        <dbReference type="Proteomes" id="UP000244334"/>
    </source>
</evidence>
<reference evidence="1" key="1">
    <citation type="submission" date="2018-04" db="EMBL/GenBank/DDBJ databases">
        <title>Genomes of the Obligate Erwinia dacicola and Facultative Enterobacter sp. OLF Endosymbionts of the Olive Fruit fly, Bactrocera oleae.</title>
        <authorList>
            <person name="Estes A.M."/>
            <person name="Hearn D.J."/>
            <person name="Agarwal S."/>
            <person name="Pierson E.A."/>
            <person name="Dunning-Hotopp J.C."/>
        </authorList>
    </citation>
    <scope>NUCLEOTIDE SEQUENCE [LARGE SCALE GENOMIC DNA]</scope>
    <source>
        <strain evidence="1">Oroville</strain>
    </source>
</reference>
<dbReference type="Pfam" id="PF07295">
    <property type="entry name" value="DUF1451"/>
    <property type="match status" value="1"/>
</dbReference>
<dbReference type="Proteomes" id="UP000244334">
    <property type="component" value="Unassembled WGS sequence"/>
</dbReference>
<organism evidence="1 2">
    <name type="scientific">Candidatus Erwinia dacicola</name>
    <dbReference type="NCBI Taxonomy" id="252393"/>
    <lineage>
        <taxon>Bacteria</taxon>
        <taxon>Pseudomonadati</taxon>
        <taxon>Pseudomonadota</taxon>
        <taxon>Gammaproteobacteria</taxon>
        <taxon>Enterobacterales</taxon>
        <taxon>Erwiniaceae</taxon>
        <taxon>Erwinia</taxon>
    </lineage>
</organism>
<dbReference type="InterPro" id="IPR009912">
    <property type="entry name" value="DUF1451"/>
</dbReference>
<proteinExistence type="predicted"/>
<comment type="caution">
    <text evidence="1">The sequence shown here is derived from an EMBL/GenBank/DDBJ whole genome shotgun (WGS) entry which is preliminary data.</text>
</comment>
<sequence>MFRRVIRQNIWKELADITDKSQLEWREVFQDINHHGAYQSREIVGFTRAIYTPEVLTHYPECGHDHFLHQPFEP</sequence>